<dbReference type="InterPro" id="IPR036167">
    <property type="entry name" value="tRNA_intron_Endo_cat-like_sf"/>
</dbReference>
<dbReference type="CDD" id="cd22363">
    <property type="entry name" value="tRNA-intron_lyase_C"/>
    <property type="match status" value="1"/>
</dbReference>
<dbReference type="GO" id="GO:0000213">
    <property type="term" value="F:tRNA-intron lyase activity"/>
    <property type="evidence" value="ECO:0007669"/>
    <property type="project" value="UniProtKB-UniRule"/>
</dbReference>
<feature type="compositionally biased region" description="Low complexity" evidence="7">
    <location>
        <begin position="137"/>
        <end position="151"/>
    </location>
</feature>
<evidence type="ECO:0000256" key="4">
    <source>
        <dbReference type="ARBA" id="ARBA00059865"/>
    </source>
</evidence>
<evidence type="ECO:0000259" key="8">
    <source>
        <dbReference type="Pfam" id="PF01974"/>
    </source>
</evidence>
<dbReference type="GO" id="GO:0000214">
    <property type="term" value="C:tRNA-intron endonuclease complex"/>
    <property type="evidence" value="ECO:0007669"/>
    <property type="project" value="UniProtKB-UniRule"/>
</dbReference>
<feature type="active site" evidence="6">
    <location>
        <position position="250"/>
    </location>
</feature>
<accession>A0A3N4IC22</accession>
<evidence type="ECO:0000259" key="9">
    <source>
        <dbReference type="Pfam" id="PF26577"/>
    </source>
</evidence>
<dbReference type="InterPro" id="IPR059049">
    <property type="entry name" value="TSEN34_N"/>
</dbReference>
<dbReference type="Pfam" id="PF26577">
    <property type="entry name" value="TSEN34_N"/>
    <property type="match status" value="1"/>
</dbReference>
<keyword evidence="11" id="KW-1185">Reference proteome</keyword>
<dbReference type="AlphaFoldDB" id="A0A3N4IC22"/>
<evidence type="ECO:0000256" key="3">
    <source>
        <dbReference type="ARBA" id="ARBA00023239"/>
    </source>
</evidence>
<organism evidence="10 11">
    <name type="scientific">Ascobolus immersus RN42</name>
    <dbReference type="NCBI Taxonomy" id="1160509"/>
    <lineage>
        <taxon>Eukaryota</taxon>
        <taxon>Fungi</taxon>
        <taxon>Dikarya</taxon>
        <taxon>Ascomycota</taxon>
        <taxon>Pezizomycotina</taxon>
        <taxon>Pezizomycetes</taxon>
        <taxon>Pezizales</taxon>
        <taxon>Ascobolaceae</taxon>
        <taxon>Ascobolus</taxon>
    </lineage>
</organism>
<keyword evidence="3 5" id="KW-0456">Lyase</keyword>
<evidence type="ECO:0000256" key="2">
    <source>
        <dbReference type="ARBA" id="ARBA00022694"/>
    </source>
</evidence>
<keyword evidence="10" id="KW-0540">Nuclease</keyword>
<keyword evidence="10" id="KW-0378">Hydrolase</keyword>
<dbReference type="FunFam" id="3.40.1350.10:FF:000008">
    <property type="entry name" value="tRNA-splicing endonuclease subunit Sen34"/>
    <property type="match status" value="1"/>
</dbReference>
<dbReference type="Pfam" id="PF01974">
    <property type="entry name" value="tRNA_int_endo"/>
    <property type="match status" value="1"/>
</dbReference>
<proteinExistence type="inferred from homology"/>
<feature type="active site" evidence="6">
    <location>
        <position position="211"/>
    </location>
</feature>
<evidence type="ECO:0000256" key="7">
    <source>
        <dbReference type="SAM" id="MobiDB-lite"/>
    </source>
</evidence>
<evidence type="ECO:0000313" key="10">
    <source>
        <dbReference type="EMBL" id="RPA83642.1"/>
    </source>
</evidence>
<reference evidence="10 11" key="1">
    <citation type="journal article" date="2018" name="Nat. Ecol. Evol.">
        <title>Pezizomycetes genomes reveal the molecular basis of ectomycorrhizal truffle lifestyle.</title>
        <authorList>
            <person name="Murat C."/>
            <person name="Payen T."/>
            <person name="Noel B."/>
            <person name="Kuo A."/>
            <person name="Morin E."/>
            <person name="Chen J."/>
            <person name="Kohler A."/>
            <person name="Krizsan K."/>
            <person name="Balestrini R."/>
            <person name="Da Silva C."/>
            <person name="Montanini B."/>
            <person name="Hainaut M."/>
            <person name="Levati E."/>
            <person name="Barry K.W."/>
            <person name="Belfiori B."/>
            <person name="Cichocki N."/>
            <person name="Clum A."/>
            <person name="Dockter R.B."/>
            <person name="Fauchery L."/>
            <person name="Guy J."/>
            <person name="Iotti M."/>
            <person name="Le Tacon F."/>
            <person name="Lindquist E.A."/>
            <person name="Lipzen A."/>
            <person name="Malagnac F."/>
            <person name="Mello A."/>
            <person name="Molinier V."/>
            <person name="Miyauchi S."/>
            <person name="Poulain J."/>
            <person name="Riccioni C."/>
            <person name="Rubini A."/>
            <person name="Sitrit Y."/>
            <person name="Splivallo R."/>
            <person name="Traeger S."/>
            <person name="Wang M."/>
            <person name="Zifcakova L."/>
            <person name="Wipf D."/>
            <person name="Zambonelli A."/>
            <person name="Paolocci F."/>
            <person name="Nowrousian M."/>
            <person name="Ottonello S."/>
            <person name="Baldrian P."/>
            <person name="Spatafora J.W."/>
            <person name="Henrissat B."/>
            <person name="Nagy L.G."/>
            <person name="Aury J.M."/>
            <person name="Wincker P."/>
            <person name="Grigoriev I.V."/>
            <person name="Bonfante P."/>
            <person name="Martin F.M."/>
        </authorList>
    </citation>
    <scope>NUCLEOTIDE SEQUENCE [LARGE SCALE GENOMIC DNA]</scope>
    <source>
        <strain evidence="10 11">RN42</strain>
    </source>
</reference>
<comment type="similarity">
    <text evidence="1 5">Belongs to the tRNA-intron endonuclease family.</text>
</comment>
<evidence type="ECO:0000256" key="1">
    <source>
        <dbReference type="ARBA" id="ARBA00008078"/>
    </source>
</evidence>
<feature type="active site" evidence="6">
    <location>
        <position position="219"/>
    </location>
</feature>
<dbReference type="EMBL" id="ML119663">
    <property type="protein sequence ID" value="RPA83642.1"/>
    <property type="molecule type" value="Genomic_DNA"/>
</dbReference>
<dbReference type="PIRSF" id="PIRSF017250">
    <property type="entry name" value="tRNA_splic_SEN34"/>
    <property type="match status" value="1"/>
</dbReference>
<dbReference type="PANTHER" id="PTHR13070">
    <property type="entry name" value="TRNA-SPLICING ENDONUCLEASE SUBUNIT SEN34-RELATED"/>
    <property type="match status" value="1"/>
</dbReference>
<dbReference type="Gene3D" id="3.40.1350.10">
    <property type="match status" value="1"/>
</dbReference>
<dbReference type="InterPro" id="IPR006676">
    <property type="entry name" value="tRNA_splic"/>
</dbReference>
<dbReference type="InterPro" id="IPR006677">
    <property type="entry name" value="tRNA_intron_Endonuc_cat-like"/>
</dbReference>
<evidence type="ECO:0000256" key="5">
    <source>
        <dbReference type="PIRNR" id="PIRNR017250"/>
    </source>
</evidence>
<protein>
    <recommendedName>
        <fullName evidence="5">tRNA-splicing endonuclease subunit Sen34</fullName>
        <ecNumber evidence="5">4.6.1.16</ecNumber>
    </recommendedName>
</protein>
<dbReference type="Proteomes" id="UP000275078">
    <property type="component" value="Unassembled WGS sequence"/>
</dbReference>
<dbReference type="NCBIfam" id="TIGR00324">
    <property type="entry name" value="endA"/>
    <property type="match status" value="1"/>
</dbReference>
<dbReference type="OrthoDB" id="48041at2759"/>
<name>A0A3N4IC22_ASCIM</name>
<dbReference type="SUPFAM" id="SSF53032">
    <property type="entry name" value="tRNA-intron endonuclease catalytic domain-like"/>
    <property type="match status" value="1"/>
</dbReference>
<dbReference type="InterPro" id="IPR011856">
    <property type="entry name" value="tRNA_endonuc-like_dom_sf"/>
</dbReference>
<dbReference type="STRING" id="1160509.A0A3N4IC22"/>
<gene>
    <name evidence="10" type="ORF">BJ508DRAFT_413317</name>
</gene>
<dbReference type="EC" id="4.6.1.16" evidence="5"/>
<feature type="domain" description="tRNA intron endonuclease catalytic" evidence="8">
    <location>
        <begin position="185"/>
        <end position="261"/>
    </location>
</feature>
<dbReference type="GO" id="GO:0000379">
    <property type="term" value="P:tRNA-type intron splice site recognition and cleavage"/>
    <property type="evidence" value="ECO:0007669"/>
    <property type="project" value="UniProtKB-UniRule"/>
</dbReference>
<comment type="function">
    <text evidence="4">Constitutes one of the two catalytic subunit of the tRNA-splicing endonuclease complex, a complex responsible for identification and cleavage of the splice sites in pre-tRNA. It cleaves pre-tRNA at the 5'- and 3'-splice sites to release the intron. The products are an intron and two tRNA half-molecules bearing 2',3'-cyclic phosphate and 5'-OH termini. There are no conserved sequences at the splice sites, but the intron is invariably located at the same site in the gene, placing the splice sites an invariant distance from the constant structural features of the tRNA body. It probably carries the active site for 3'-splice site cleavage.</text>
</comment>
<dbReference type="GO" id="GO:0003676">
    <property type="term" value="F:nucleic acid binding"/>
    <property type="evidence" value="ECO:0007669"/>
    <property type="project" value="InterPro"/>
</dbReference>
<feature type="domain" description="TSEN34 N-terminal" evidence="9">
    <location>
        <begin position="10"/>
        <end position="77"/>
    </location>
</feature>
<dbReference type="InterPro" id="IPR016690">
    <property type="entry name" value="TSEN34"/>
</dbReference>
<evidence type="ECO:0000256" key="6">
    <source>
        <dbReference type="PIRSR" id="PIRSR017250-50"/>
    </source>
</evidence>
<keyword evidence="10" id="KW-0255">Endonuclease</keyword>
<sequence>MSDCSTTPFPIHTSDNRYLILDINVIPILREKYRILGHMLGTLPQIPQQNVFLGLPMQLLPEEAKLLVDQGAAYLVDSKEVYRDWYKSLGEEEKEKILEERKHAEVMDGERRKQEADERKRKFWEKKRLDDLKKQGGETSLEGGSGSETPTVSERPETPIQTEYVVAAPKPPSGSTEVPNVPETYPLFKYLHEKEYYLSSGLRFGANYVAYPGDPARFHSHFCVNSKQFDEEFSMIDIVGGGRLGGGVKKGWLLGGVENTDESGKDNVRAFCVEWGGF</sequence>
<keyword evidence="2 5" id="KW-0819">tRNA processing</keyword>
<dbReference type="PANTHER" id="PTHR13070:SF0">
    <property type="entry name" value="TRNA-SPLICING ENDONUCLEASE SUBUNIT SEN34"/>
    <property type="match status" value="1"/>
</dbReference>
<evidence type="ECO:0000313" key="11">
    <source>
        <dbReference type="Proteomes" id="UP000275078"/>
    </source>
</evidence>
<feature type="region of interest" description="Disordered" evidence="7">
    <location>
        <begin position="134"/>
        <end position="158"/>
    </location>
</feature>